<dbReference type="Pfam" id="PF01943">
    <property type="entry name" value="Polysacc_synt"/>
    <property type="match status" value="1"/>
</dbReference>
<feature type="transmembrane region" description="Helical" evidence="6">
    <location>
        <begin position="226"/>
        <end position="252"/>
    </location>
</feature>
<dbReference type="EMBL" id="VUMI01000006">
    <property type="protein sequence ID" value="MSS87842.1"/>
    <property type="molecule type" value="Genomic_DNA"/>
</dbReference>
<dbReference type="PANTHER" id="PTHR30250:SF28">
    <property type="entry name" value="POLYSACCHARIDE BIOSYNTHESIS PROTEIN"/>
    <property type="match status" value="1"/>
</dbReference>
<name>A0A6N7VZW6_9FIRM</name>
<keyword evidence="3 6" id="KW-0812">Transmembrane</keyword>
<keyword evidence="5 6" id="KW-0472">Membrane</keyword>
<feature type="transmembrane region" description="Helical" evidence="6">
    <location>
        <begin position="394"/>
        <end position="413"/>
    </location>
</feature>
<dbReference type="PANTHER" id="PTHR30250">
    <property type="entry name" value="PST FAMILY PREDICTED COLANIC ACID TRANSPORTER"/>
    <property type="match status" value="1"/>
</dbReference>
<evidence type="ECO:0000256" key="6">
    <source>
        <dbReference type="SAM" id="Phobius"/>
    </source>
</evidence>
<feature type="transmembrane region" description="Helical" evidence="6">
    <location>
        <begin position="302"/>
        <end position="324"/>
    </location>
</feature>
<protein>
    <submittedName>
        <fullName evidence="7">Oligosaccharide flippase family protein</fullName>
    </submittedName>
</protein>
<keyword evidence="2" id="KW-1003">Cell membrane</keyword>
<organism evidence="7 8">
    <name type="scientific">Eisenbergiella porci</name>
    <dbReference type="NCBI Taxonomy" id="2652274"/>
    <lineage>
        <taxon>Bacteria</taxon>
        <taxon>Bacillati</taxon>
        <taxon>Bacillota</taxon>
        <taxon>Clostridia</taxon>
        <taxon>Lachnospirales</taxon>
        <taxon>Lachnospiraceae</taxon>
        <taxon>Eisenbergiella</taxon>
    </lineage>
</organism>
<feature type="transmembrane region" description="Helical" evidence="6">
    <location>
        <begin position="56"/>
        <end position="76"/>
    </location>
</feature>
<feature type="transmembrane region" description="Helical" evidence="6">
    <location>
        <begin position="154"/>
        <end position="176"/>
    </location>
</feature>
<evidence type="ECO:0000313" key="8">
    <source>
        <dbReference type="Proteomes" id="UP000436047"/>
    </source>
</evidence>
<evidence type="ECO:0000256" key="5">
    <source>
        <dbReference type="ARBA" id="ARBA00023136"/>
    </source>
</evidence>
<feature type="transmembrane region" description="Helical" evidence="6">
    <location>
        <begin position="97"/>
        <end position="116"/>
    </location>
</feature>
<evidence type="ECO:0000256" key="4">
    <source>
        <dbReference type="ARBA" id="ARBA00022989"/>
    </source>
</evidence>
<evidence type="ECO:0000313" key="7">
    <source>
        <dbReference type="EMBL" id="MSS87842.1"/>
    </source>
</evidence>
<dbReference type="RefSeq" id="WP_154463833.1">
    <property type="nucleotide sequence ID" value="NZ_JAXFEN010000119.1"/>
</dbReference>
<dbReference type="GO" id="GO:0005886">
    <property type="term" value="C:plasma membrane"/>
    <property type="evidence" value="ECO:0007669"/>
    <property type="project" value="UniProtKB-SubCell"/>
</dbReference>
<sequence>MKKKNCQYDNSFERNGTIVFAMLMIGNALGVIFQLISGRILNDVTLYADLNALLSLYTILIWPMAVITFIVTKYISQFNCCGDYSSIKYFIIKSIKPITLLSCLIFFTGLVFNSFFKKLLHINNSIMILLIIILASSAMFQPLINGSLQGMKKFFALGLMGLLGQIFKIIAILLTIGRRHKLEIILIILLFGAIITVIIGFVILARYLTKTNSKVINIEIKSLIMYGFSAVIANLGLTLLSNVDMIVIKYFFDSEAGFYSVALILGKIVTYFSGAIVVVLFPFAVDAGDNRQKACLLLKKSLSYNIVLSIIAALLLNLLGKYLINLFYGSTYQRAGSYLFPVTILVLPISIITVIINFVLARDECKSILFIVSIGIVGEILSVCLIHDDIINSIYAMGVTLWGVLFICFYLLIKAYNNEICDNKK</sequence>
<comment type="subcellular location">
    <subcellularLocation>
        <location evidence="1">Cell membrane</location>
        <topology evidence="1">Multi-pass membrane protein</topology>
    </subcellularLocation>
</comment>
<reference evidence="7 8" key="1">
    <citation type="submission" date="2019-08" db="EMBL/GenBank/DDBJ databases">
        <title>In-depth cultivation of the pig gut microbiome towards novel bacterial diversity and tailored functional studies.</title>
        <authorList>
            <person name="Wylensek D."/>
            <person name="Hitch T.C.A."/>
            <person name="Clavel T."/>
        </authorList>
    </citation>
    <scope>NUCLEOTIDE SEQUENCE [LARGE SCALE GENOMIC DNA]</scope>
    <source>
        <strain evidence="7 8">WCA-389-WT-23B</strain>
    </source>
</reference>
<evidence type="ECO:0000256" key="3">
    <source>
        <dbReference type="ARBA" id="ARBA00022692"/>
    </source>
</evidence>
<gene>
    <name evidence="7" type="ORF">FYJ45_05715</name>
</gene>
<comment type="caution">
    <text evidence="7">The sequence shown here is derived from an EMBL/GenBank/DDBJ whole genome shotgun (WGS) entry which is preliminary data.</text>
</comment>
<feature type="transmembrane region" description="Helical" evidence="6">
    <location>
        <begin position="367"/>
        <end position="388"/>
    </location>
</feature>
<feature type="transmembrane region" description="Helical" evidence="6">
    <location>
        <begin position="336"/>
        <end position="360"/>
    </location>
</feature>
<evidence type="ECO:0000256" key="2">
    <source>
        <dbReference type="ARBA" id="ARBA00022475"/>
    </source>
</evidence>
<feature type="transmembrane region" description="Helical" evidence="6">
    <location>
        <begin position="182"/>
        <end position="205"/>
    </location>
</feature>
<accession>A0A6N7VZW6</accession>
<dbReference type="InterPro" id="IPR002797">
    <property type="entry name" value="Polysacc_synth"/>
</dbReference>
<feature type="transmembrane region" description="Helical" evidence="6">
    <location>
        <begin position="12"/>
        <end position="36"/>
    </location>
</feature>
<keyword evidence="4 6" id="KW-1133">Transmembrane helix</keyword>
<keyword evidence="8" id="KW-1185">Reference proteome</keyword>
<dbReference type="InterPro" id="IPR050833">
    <property type="entry name" value="Poly_Biosynth_Transport"/>
</dbReference>
<evidence type="ECO:0000256" key="1">
    <source>
        <dbReference type="ARBA" id="ARBA00004651"/>
    </source>
</evidence>
<dbReference type="Proteomes" id="UP000436047">
    <property type="component" value="Unassembled WGS sequence"/>
</dbReference>
<feature type="transmembrane region" description="Helical" evidence="6">
    <location>
        <begin position="258"/>
        <end position="281"/>
    </location>
</feature>
<dbReference type="GeneID" id="86052574"/>
<dbReference type="AlphaFoldDB" id="A0A6N7VZW6"/>
<proteinExistence type="predicted"/>
<feature type="transmembrane region" description="Helical" evidence="6">
    <location>
        <begin position="122"/>
        <end position="142"/>
    </location>
</feature>